<evidence type="ECO:0000313" key="2">
    <source>
        <dbReference type="EMBL" id="KAK7029762.1"/>
    </source>
</evidence>
<dbReference type="PANTHER" id="PTHR48125">
    <property type="entry name" value="LP07818P1"/>
    <property type="match status" value="1"/>
</dbReference>
<accession>A0AAW0BU35</accession>
<feature type="region of interest" description="Disordered" evidence="1">
    <location>
        <begin position="127"/>
        <end position="230"/>
    </location>
</feature>
<feature type="compositionally biased region" description="Pro residues" evidence="1">
    <location>
        <begin position="197"/>
        <end position="211"/>
    </location>
</feature>
<feature type="compositionally biased region" description="Low complexity" evidence="1">
    <location>
        <begin position="545"/>
        <end position="559"/>
    </location>
</feature>
<keyword evidence="3" id="KW-1185">Reference proteome</keyword>
<organism evidence="2 3">
    <name type="scientific">Favolaschia claudopus</name>
    <dbReference type="NCBI Taxonomy" id="2862362"/>
    <lineage>
        <taxon>Eukaryota</taxon>
        <taxon>Fungi</taxon>
        <taxon>Dikarya</taxon>
        <taxon>Basidiomycota</taxon>
        <taxon>Agaricomycotina</taxon>
        <taxon>Agaricomycetes</taxon>
        <taxon>Agaricomycetidae</taxon>
        <taxon>Agaricales</taxon>
        <taxon>Marasmiineae</taxon>
        <taxon>Mycenaceae</taxon>
        <taxon>Favolaschia</taxon>
    </lineage>
</organism>
<reference evidence="2 3" key="1">
    <citation type="journal article" date="2024" name="J Genomics">
        <title>Draft genome sequencing and assembly of Favolaschia claudopus CIRM-BRFM 2984 isolated from oak limbs.</title>
        <authorList>
            <person name="Navarro D."/>
            <person name="Drula E."/>
            <person name="Chaduli D."/>
            <person name="Cazenave R."/>
            <person name="Ahrendt S."/>
            <person name="Wang J."/>
            <person name="Lipzen A."/>
            <person name="Daum C."/>
            <person name="Barry K."/>
            <person name="Grigoriev I.V."/>
            <person name="Favel A."/>
            <person name="Rosso M.N."/>
            <person name="Martin F."/>
        </authorList>
    </citation>
    <scope>NUCLEOTIDE SEQUENCE [LARGE SCALE GENOMIC DNA]</scope>
    <source>
        <strain evidence="2 3">CIRM-BRFM 2984</strain>
    </source>
</reference>
<feature type="region of interest" description="Disordered" evidence="1">
    <location>
        <begin position="500"/>
        <end position="586"/>
    </location>
</feature>
<feature type="region of interest" description="Disordered" evidence="1">
    <location>
        <begin position="416"/>
        <end position="466"/>
    </location>
</feature>
<proteinExistence type="predicted"/>
<feature type="compositionally biased region" description="Basic and acidic residues" evidence="1">
    <location>
        <begin position="431"/>
        <end position="449"/>
    </location>
</feature>
<dbReference type="EMBL" id="JAWWNJ010000026">
    <property type="protein sequence ID" value="KAK7029762.1"/>
    <property type="molecule type" value="Genomic_DNA"/>
</dbReference>
<dbReference type="AlphaFoldDB" id="A0AAW0BU35"/>
<feature type="compositionally biased region" description="Low complexity" evidence="1">
    <location>
        <begin position="180"/>
        <end position="196"/>
    </location>
</feature>
<evidence type="ECO:0000313" key="3">
    <source>
        <dbReference type="Proteomes" id="UP001362999"/>
    </source>
</evidence>
<comment type="caution">
    <text evidence="2">The sequence shown here is derived from an EMBL/GenBank/DDBJ whole genome shotgun (WGS) entry which is preliminary data.</text>
</comment>
<gene>
    <name evidence="2" type="ORF">R3P38DRAFT_2775191</name>
</gene>
<evidence type="ECO:0000256" key="1">
    <source>
        <dbReference type="SAM" id="MobiDB-lite"/>
    </source>
</evidence>
<feature type="compositionally biased region" description="Low complexity" evidence="1">
    <location>
        <begin position="212"/>
        <end position="228"/>
    </location>
</feature>
<feature type="compositionally biased region" description="Low complexity" evidence="1">
    <location>
        <begin position="140"/>
        <end position="158"/>
    </location>
</feature>
<name>A0AAW0BU35_9AGAR</name>
<dbReference type="Proteomes" id="UP001362999">
    <property type="component" value="Unassembled WGS sequence"/>
</dbReference>
<dbReference type="PANTHER" id="PTHR48125:SF12">
    <property type="entry name" value="AT HOOK TRANSCRIPTION FACTOR FAMILY-RELATED"/>
    <property type="match status" value="1"/>
</dbReference>
<protein>
    <submittedName>
        <fullName evidence="2">Uncharacterized protein</fullName>
    </submittedName>
</protein>
<sequence length="637" mass="68788">MYQEAMAEWKAARKVPEGSAEEYHEAMETLTEVGIPMADALAERLGSHVVILVVGPVGSEKGERRLTGDYSVFSDTSNLQTARTWAQFDHKGFSAMENSITRYGRAAFSKAECQARAWPPLDMEGLLPMEEQVPPPPAPLSRSSPTSNAPPTNPNVSTKINTPSSAPKASPAILEASTLPSAPSGGPNASSTSSAPPNTPPPASDAPPVAPNPADTTNTPSDPAPAADDGVDRFEWSESLVLAHTYLSEKKWGPRWTTLVEALVKHEWSFWHQEEHGNLPKGSARPQEFADWMKEHRVYGDYPVSAKFGDEMLAWWKYLGPPKRWEKVEASGGDMEKLSRTVRDFWVLDWCKLQKQGRNGPALLGQSIRNAAAADGLGAEDTALEKNELWNFLVEDVCWVLTDVLTQSRETMEKAAAEKAIEEREAQEEAEQARSGKKGEGEGEEEWWKEGGIGGSATGGAEEKSEGKHFHLDVVWAATEEGGRARRNGLLGGAINVTSNQDSVEASNPPPPQQTEGPNESAAIAEGATDADGAREMESTPSTTAVVGESAVASGVPAVILPPSNAVTPADRASSPSNDMDIDSPATETFTLSRDDNMLNFDPFANDMGYTAEELQEMINDPGADDEEDMEPEFMQD</sequence>